<proteinExistence type="predicted"/>
<dbReference type="InterPro" id="IPR036291">
    <property type="entry name" value="NAD(P)-bd_dom_sf"/>
</dbReference>
<organism evidence="1">
    <name type="scientific">marine sediment metagenome</name>
    <dbReference type="NCBI Taxonomy" id="412755"/>
    <lineage>
        <taxon>unclassified sequences</taxon>
        <taxon>metagenomes</taxon>
        <taxon>ecological metagenomes</taxon>
    </lineage>
</organism>
<dbReference type="EMBL" id="LAZR01000830">
    <property type="protein sequence ID" value="KKN56813.1"/>
    <property type="molecule type" value="Genomic_DNA"/>
</dbReference>
<dbReference type="GO" id="GO:0016491">
    <property type="term" value="F:oxidoreductase activity"/>
    <property type="evidence" value="ECO:0007669"/>
    <property type="project" value="TreeGrafter"/>
</dbReference>
<sequence length="241" mass="26847">MKTIVLFGASSAIAKAYVEHLNNHASQFKVLCVSSSEYSSAPTHTEYFSTDYSAQSLAIFTQHLKDTQAELHQVIIFNGKLHNTQHMPEKKLEDLNADYFNELLNANTLTPLLCLQSILPLLTHKTQCTITALSARVGSINDNELGGWYTYRASKAALNMLFKTAAIELARRAKNTKLILFHPGTTDTELSKPFQKNVPAGKLFTPEFVAGQLFELTNNNPDLKLNGEPAYLDWQGSTIPW</sequence>
<accession>A0A0F9UT69</accession>
<reference evidence="1" key="1">
    <citation type="journal article" date="2015" name="Nature">
        <title>Complex archaea that bridge the gap between prokaryotes and eukaryotes.</title>
        <authorList>
            <person name="Spang A."/>
            <person name="Saw J.H."/>
            <person name="Jorgensen S.L."/>
            <person name="Zaremba-Niedzwiedzka K."/>
            <person name="Martijn J."/>
            <person name="Lind A.E."/>
            <person name="van Eijk R."/>
            <person name="Schleper C."/>
            <person name="Guy L."/>
            <person name="Ettema T.J."/>
        </authorList>
    </citation>
    <scope>NUCLEOTIDE SEQUENCE</scope>
</reference>
<comment type="caution">
    <text evidence="1">The sequence shown here is derived from an EMBL/GenBank/DDBJ whole genome shotgun (WGS) entry which is preliminary data.</text>
</comment>
<dbReference type="PRINTS" id="PR00081">
    <property type="entry name" value="GDHRDH"/>
</dbReference>
<dbReference type="GO" id="GO:0005737">
    <property type="term" value="C:cytoplasm"/>
    <property type="evidence" value="ECO:0007669"/>
    <property type="project" value="TreeGrafter"/>
</dbReference>
<dbReference type="InterPro" id="IPR051468">
    <property type="entry name" value="Fungal_SecMetab_SDRs"/>
</dbReference>
<evidence type="ECO:0008006" key="2">
    <source>
        <dbReference type="Google" id="ProtNLM"/>
    </source>
</evidence>
<protein>
    <recommendedName>
        <fullName evidence="2">Short-chain dehydrogenase/reductase SDR</fullName>
    </recommendedName>
</protein>
<dbReference type="AlphaFoldDB" id="A0A0F9UT69"/>
<dbReference type="Pfam" id="PF00106">
    <property type="entry name" value="adh_short"/>
    <property type="match status" value="1"/>
</dbReference>
<name>A0A0F9UT69_9ZZZZ</name>
<dbReference type="CDD" id="cd05325">
    <property type="entry name" value="carb_red_sniffer_like_SDR_c"/>
    <property type="match status" value="1"/>
</dbReference>
<evidence type="ECO:0000313" key="1">
    <source>
        <dbReference type="EMBL" id="KKN56813.1"/>
    </source>
</evidence>
<gene>
    <name evidence="1" type="ORF">LCGC14_0568390</name>
</gene>
<dbReference type="Gene3D" id="3.40.50.720">
    <property type="entry name" value="NAD(P)-binding Rossmann-like Domain"/>
    <property type="match status" value="1"/>
</dbReference>
<dbReference type="PANTHER" id="PTHR43544:SF12">
    <property type="entry name" value="NAD(P)-BINDING ROSSMANN-FOLD SUPERFAMILY PROTEIN"/>
    <property type="match status" value="1"/>
</dbReference>
<dbReference type="SUPFAM" id="SSF51735">
    <property type="entry name" value="NAD(P)-binding Rossmann-fold domains"/>
    <property type="match status" value="1"/>
</dbReference>
<dbReference type="PANTHER" id="PTHR43544">
    <property type="entry name" value="SHORT-CHAIN DEHYDROGENASE/REDUCTASE"/>
    <property type="match status" value="1"/>
</dbReference>
<dbReference type="InterPro" id="IPR002347">
    <property type="entry name" value="SDR_fam"/>
</dbReference>